<sequence length="154" mass="17045">MEGSQHCVHMIIGGTNDLQGPKSKRMKTSATEEGPAQKRLSKETLIFSEEDLEAMGELHNDALVISFLLNNTRIKRVLVDPGSSANIIRLEVVKQLGLLDQVVPIRRILHGFNMIGEAKKGEITLPINTSGTTQNTKFQVIDNVKRYNALLGRP</sequence>
<reference evidence="2" key="1">
    <citation type="submission" date="2025-08" db="UniProtKB">
        <authorList>
            <consortium name="RefSeq"/>
        </authorList>
    </citation>
    <scope>IDENTIFICATION</scope>
</reference>
<evidence type="ECO:0000256" key="1">
    <source>
        <dbReference type="SAM" id="MobiDB-lite"/>
    </source>
</evidence>
<dbReference type="CDD" id="cd00303">
    <property type="entry name" value="retropepsin_like"/>
    <property type="match status" value="1"/>
</dbReference>
<dbReference type="Gene3D" id="2.40.70.10">
    <property type="entry name" value="Acid Proteases"/>
    <property type="match status" value="1"/>
</dbReference>
<feature type="region of interest" description="Disordered" evidence="1">
    <location>
        <begin position="12"/>
        <end position="37"/>
    </location>
</feature>
<proteinExistence type="predicted"/>
<dbReference type="RefSeq" id="XP_016441029.1">
    <property type="nucleotide sequence ID" value="XM_016585543.1"/>
</dbReference>
<dbReference type="PANTHER" id="PTHR33240">
    <property type="entry name" value="OS08G0508500 PROTEIN"/>
    <property type="match status" value="1"/>
</dbReference>
<dbReference type="AlphaFoldDB" id="A0A1S3XMH6"/>
<gene>
    <name evidence="2" type="primary">LOC107766704</name>
</gene>
<protein>
    <submittedName>
        <fullName evidence="2">Uncharacterized protein</fullName>
    </submittedName>
</protein>
<dbReference type="PANTHER" id="PTHR33240:SF8">
    <property type="entry name" value="OS03G0439900 PROTEIN"/>
    <property type="match status" value="1"/>
</dbReference>
<organism evidence="2">
    <name type="scientific">Nicotiana tabacum</name>
    <name type="common">Common tobacco</name>
    <dbReference type="NCBI Taxonomy" id="4097"/>
    <lineage>
        <taxon>Eukaryota</taxon>
        <taxon>Viridiplantae</taxon>
        <taxon>Streptophyta</taxon>
        <taxon>Embryophyta</taxon>
        <taxon>Tracheophyta</taxon>
        <taxon>Spermatophyta</taxon>
        <taxon>Magnoliopsida</taxon>
        <taxon>eudicotyledons</taxon>
        <taxon>Gunneridae</taxon>
        <taxon>Pentapetalae</taxon>
        <taxon>asterids</taxon>
        <taxon>lamiids</taxon>
        <taxon>Solanales</taxon>
        <taxon>Solanaceae</taxon>
        <taxon>Nicotianoideae</taxon>
        <taxon>Nicotianeae</taxon>
        <taxon>Nicotiana</taxon>
    </lineage>
</organism>
<name>A0A1S3XMH6_TOBAC</name>
<dbReference type="KEGG" id="nta:107766704"/>
<dbReference type="InterPro" id="IPR021109">
    <property type="entry name" value="Peptidase_aspartic_dom_sf"/>
</dbReference>
<accession>A0A1S3XMH6</accession>
<evidence type="ECO:0000313" key="2">
    <source>
        <dbReference type="RefSeq" id="XP_016441029.1"/>
    </source>
</evidence>
<dbReference type="PaxDb" id="4097-A0A1S3XMH6"/>
<dbReference type="OrthoDB" id="1738169at2759"/>